<evidence type="ECO:0000313" key="2">
    <source>
        <dbReference type="EMBL" id="KAJ9656568.1"/>
    </source>
</evidence>
<dbReference type="EMBL" id="JAPDRL010000123">
    <property type="protein sequence ID" value="KAJ9656568.1"/>
    <property type="molecule type" value="Genomic_DNA"/>
</dbReference>
<sequence>MCFRHPLNRASKTIPIQSPLLMSNNNWRPPGYTPTAPPWGIPPPFYAPPGQIWTAGAYSATRPPDPPPGIDDLQWPRRGQSLYHASFNTVLSPIPYQPMGPGPGNPNIAAAGAAQGQPGGGYTHFSYPGPQYAVQQPAAQAPGGGAVVGAGAGVQPGAAVVGAPRSVQGTGQWVGQPPQLQWVGQYPPGRPAPGQAYGHPGSWPPR</sequence>
<comment type="caution">
    <text evidence="2">The sequence shown here is derived from an EMBL/GenBank/DDBJ whole genome shotgun (WGS) entry which is preliminary data.</text>
</comment>
<name>A0ABQ9NG07_9PEZI</name>
<organism evidence="2 3">
    <name type="scientific">Coniosporium apollinis</name>
    <dbReference type="NCBI Taxonomy" id="61459"/>
    <lineage>
        <taxon>Eukaryota</taxon>
        <taxon>Fungi</taxon>
        <taxon>Dikarya</taxon>
        <taxon>Ascomycota</taxon>
        <taxon>Pezizomycotina</taxon>
        <taxon>Dothideomycetes</taxon>
        <taxon>Dothideomycetes incertae sedis</taxon>
        <taxon>Coniosporium</taxon>
    </lineage>
</organism>
<keyword evidence="3" id="KW-1185">Reference proteome</keyword>
<reference evidence="2" key="1">
    <citation type="submission" date="2022-10" db="EMBL/GenBank/DDBJ databases">
        <title>Culturing micro-colonial fungi from biological soil crusts in the Mojave desert and describing Neophaeococcomyces mojavensis, and introducing the new genera and species Taxawa tesnikishii.</title>
        <authorList>
            <person name="Kurbessoian T."/>
            <person name="Stajich J.E."/>
        </authorList>
    </citation>
    <scope>NUCLEOTIDE SEQUENCE</scope>
    <source>
        <strain evidence="2">TK_1</strain>
    </source>
</reference>
<protein>
    <recommendedName>
        <fullName evidence="4">DAZ-associated protein 2</fullName>
    </recommendedName>
</protein>
<accession>A0ABQ9NG07</accession>
<feature type="region of interest" description="Disordered" evidence="1">
    <location>
        <begin position="185"/>
        <end position="206"/>
    </location>
</feature>
<evidence type="ECO:0000256" key="1">
    <source>
        <dbReference type="SAM" id="MobiDB-lite"/>
    </source>
</evidence>
<dbReference type="Proteomes" id="UP001172684">
    <property type="component" value="Unassembled WGS sequence"/>
</dbReference>
<proteinExistence type="predicted"/>
<evidence type="ECO:0000313" key="3">
    <source>
        <dbReference type="Proteomes" id="UP001172684"/>
    </source>
</evidence>
<gene>
    <name evidence="2" type="ORF">H2201_008501</name>
</gene>
<evidence type="ECO:0008006" key="4">
    <source>
        <dbReference type="Google" id="ProtNLM"/>
    </source>
</evidence>